<comment type="subcellular location">
    <subcellularLocation>
        <location evidence="1">Cell membrane</location>
        <topology evidence="1">Single-pass membrane protein</topology>
    </subcellularLocation>
</comment>
<evidence type="ECO:0000256" key="1">
    <source>
        <dbReference type="ARBA" id="ARBA00004162"/>
    </source>
</evidence>
<feature type="region of interest" description="Disordered" evidence="8">
    <location>
        <begin position="278"/>
        <end position="326"/>
    </location>
</feature>
<dbReference type="OrthoDB" id="9815217at2"/>
<feature type="compositionally biased region" description="Pro residues" evidence="8">
    <location>
        <begin position="285"/>
        <end position="302"/>
    </location>
</feature>
<keyword evidence="6 7" id="KW-0472">Membrane</keyword>
<keyword evidence="5 9" id="KW-1133">Transmembrane helix</keyword>
<evidence type="ECO:0000256" key="8">
    <source>
        <dbReference type="SAM" id="MobiDB-lite"/>
    </source>
</evidence>
<gene>
    <name evidence="11" type="ORF">CNR27_09585</name>
</gene>
<evidence type="ECO:0000313" key="11">
    <source>
        <dbReference type="EMBL" id="ATD67655.1"/>
    </source>
</evidence>
<dbReference type="InterPro" id="IPR050330">
    <property type="entry name" value="Bact_OuterMem_StrucFunc"/>
</dbReference>
<proteinExistence type="inferred from homology"/>
<feature type="transmembrane region" description="Helical" evidence="9">
    <location>
        <begin position="20"/>
        <end position="37"/>
    </location>
</feature>
<dbReference type="Pfam" id="PF13677">
    <property type="entry name" value="MotB_plug"/>
    <property type="match status" value="1"/>
</dbReference>
<dbReference type="RefSeq" id="WP_096298286.1">
    <property type="nucleotide sequence ID" value="NZ_CP023406.1"/>
</dbReference>
<dbReference type="AlphaFoldDB" id="A0A290XET5"/>
<dbReference type="Pfam" id="PF00691">
    <property type="entry name" value="OmpA"/>
    <property type="match status" value="1"/>
</dbReference>
<keyword evidence="11" id="KW-0969">Cilium</keyword>
<dbReference type="PANTHER" id="PTHR30329">
    <property type="entry name" value="STATOR ELEMENT OF FLAGELLAR MOTOR COMPLEX"/>
    <property type="match status" value="1"/>
</dbReference>
<dbReference type="SUPFAM" id="SSF103088">
    <property type="entry name" value="OmpA-like"/>
    <property type="match status" value="1"/>
</dbReference>
<dbReference type="NCBIfam" id="NF006541">
    <property type="entry name" value="PRK09038.1"/>
    <property type="match status" value="1"/>
</dbReference>
<dbReference type="KEGG" id="lum:CNR27_09585"/>
<organism evidence="11 12">
    <name type="scientific">Luteimonas chenhongjianii</name>
    <dbReference type="NCBI Taxonomy" id="2006110"/>
    <lineage>
        <taxon>Bacteria</taxon>
        <taxon>Pseudomonadati</taxon>
        <taxon>Pseudomonadota</taxon>
        <taxon>Gammaproteobacteria</taxon>
        <taxon>Lysobacterales</taxon>
        <taxon>Lysobacteraceae</taxon>
        <taxon>Luteimonas</taxon>
    </lineage>
</organism>
<dbReference type="PANTHER" id="PTHR30329:SF20">
    <property type="entry name" value="EXPORTED PROTEIN"/>
    <property type="match status" value="1"/>
</dbReference>
<evidence type="ECO:0000256" key="6">
    <source>
        <dbReference type="ARBA" id="ARBA00023136"/>
    </source>
</evidence>
<keyword evidence="4 9" id="KW-0812">Transmembrane</keyword>
<reference evidence="12" key="1">
    <citation type="submission" date="2017-09" db="EMBL/GenBank/DDBJ databases">
        <title>Luteimonas liuhanmingii sp.nov., isolated from the intestinal contents of Tibetan Plateau Pika in Yushu, Qinghai Province, China.</title>
        <authorList>
            <person name="Gui Z."/>
        </authorList>
    </citation>
    <scope>NUCLEOTIDE SEQUENCE [LARGE SCALE GENOMIC DNA]</scope>
    <source>
        <strain evidence="12">100111</strain>
    </source>
</reference>
<evidence type="ECO:0000256" key="3">
    <source>
        <dbReference type="ARBA" id="ARBA00022475"/>
    </source>
</evidence>
<evidence type="ECO:0000259" key="10">
    <source>
        <dbReference type="PROSITE" id="PS51123"/>
    </source>
</evidence>
<dbReference type="Gene3D" id="3.30.1330.60">
    <property type="entry name" value="OmpA-like domain"/>
    <property type="match status" value="1"/>
</dbReference>
<keyword evidence="11" id="KW-0966">Cell projection</keyword>
<keyword evidence="3" id="KW-1003">Cell membrane</keyword>
<feature type="compositionally biased region" description="Low complexity" evidence="8">
    <location>
        <begin position="303"/>
        <end position="312"/>
    </location>
</feature>
<evidence type="ECO:0000256" key="9">
    <source>
        <dbReference type="SAM" id="Phobius"/>
    </source>
</evidence>
<feature type="compositionally biased region" description="Pro residues" evidence="8">
    <location>
        <begin position="315"/>
        <end position="326"/>
    </location>
</feature>
<feature type="domain" description="OmpA-like" evidence="10">
    <location>
        <begin position="158"/>
        <end position="278"/>
    </location>
</feature>
<evidence type="ECO:0000313" key="12">
    <source>
        <dbReference type="Proteomes" id="UP000218968"/>
    </source>
</evidence>
<dbReference type="PROSITE" id="PS51123">
    <property type="entry name" value="OMPA_2"/>
    <property type="match status" value="1"/>
</dbReference>
<sequence>MARKRKHEEHANHEAWAVPYGDLVTLLLAFFVVMYAVSSLNEGKYRAVAASLASAFNAPPSALEPIQIGDNQKPESAVGRPTPVPRGAHQGPTSSPVLDSPLRPMLESKMRSDRMGDGGADAASIEASRQQLARLALQLEDALAEMVKAQLIIVRRSDLWLEVEINSDILFPSGSATLDFGARELLGRLAVVLRDLPNPIRIEGYTDDRPIATSQFPSNWELSAARAASVVHLFVSERFAPERLVMVGYGQYRPKAENTTDAGRNANRRVVLMVLATPDTAAPRPATPPAPAPAPPTYPAAPVPQAVAATAVRRSPPPQLPPQGDS</sequence>
<evidence type="ECO:0000256" key="5">
    <source>
        <dbReference type="ARBA" id="ARBA00022989"/>
    </source>
</evidence>
<dbReference type="InterPro" id="IPR036737">
    <property type="entry name" value="OmpA-like_sf"/>
</dbReference>
<comment type="similarity">
    <text evidence="2">Belongs to the MotB family.</text>
</comment>
<evidence type="ECO:0000256" key="2">
    <source>
        <dbReference type="ARBA" id="ARBA00008914"/>
    </source>
</evidence>
<keyword evidence="12" id="KW-1185">Reference proteome</keyword>
<dbReference type="InterPro" id="IPR006665">
    <property type="entry name" value="OmpA-like"/>
</dbReference>
<dbReference type="Proteomes" id="UP000218968">
    <property type="component" value="Chromosome"/>
</dbReference>
<dbReference type="InterPro" id="IPR025713">
    <property type="entry name" value="MotB-like_N_dom"/>
</dbReference>
<name>A0A290XET5_9GAMM</name>
<evidence type="ECO:0000256" key="4">
    <source>
        <dbReference type="ARBA" id="ARBA00022692"/>
    </source>
</evidence>
<dbReference type="GO" id="GO:0005886">
    <property type="term" value="C:plasma membrane"/>
    <property type="evidence" value="ECO:0007669"/>
    <property type="project" value="UniProtKB-SubCell"/>
</dbReference>
<protein>
    <submittedName>
        <fullName evidence="11">Flagellar motor protein MotD</fullName>
    </submittedName>
</protein>
<dbReference type="EMBL" id="CP023406">
    <property type="protein sequence ID" value="ATD67655.1"/>
    <property type="molecule type" value="Genomic_DNA"/>
</dbReference>
<accession>A0A290XET5</accession>
<feature type="region of interest" description="Disordered" evidence="8">
    <location>
        <begin position="64"/>
        <end position="103"/>
    </location>
</feature>
<evidence type="ECO:0000256" key="7">
    <source>
        <dbReference type="PROSITE-ProRule" id="PRU00473"/>
    </source>
</evidence>
<keyword evidence="11" id="KW-0282">Flagellum</keyword>
<dbReference type="CDD" id="cd07185">
    <property type="entry name" value="OmpA_C-like"/>
    <property type="match status" value="1"/>
</dbReference>